<reference evidence="1" key="1">
    <citation type="submission" date="2018-05" db="EMBL/GenBank/DDBJ databases">
        <authorList>
            <person name="Lanie J.A."/>
            <person name="Ng W.-L."/>
            <person name="Kazmierczak K.M."/>
            <person name="Andrzejewski T.M."/>
            <person name="Davidsen T.M."/>
            <person name="Wayne K.J."/>
            <person name="Tettelin H."/>
            <person name="Glass J.I."/>
            <person name="Rusch D."/>
            <person name="Podicherti R."/>
            <person name="Tsui H.-C.T."/>
            <person name="Winkler M.E."/>
        </authorList>
    </citation>
    <scope>NUCLEOTIDE SEQUENCE</scope>
</reference>
<evidence type="ECO:0000313" key="1">
    <source>
        <dbReference type="EMBL" id="SVA34930.1"/>
    </source>
</evidence>
<proteinExistence type="predicted"/>
<protein>
    <submittedName>
        <fullName evidence="1">Uncharacterized protein</fullName>
    </submittedName>
</protein>
<gene>
    <name evidence="1" type="ORF">METZ01_LOCUS87784</name>
</gene>
<name>A0A381V3F8_9ZZZZ</name>
<sequence length="28" mass="3140">MRLAKDPEQFDNETHIGPVGVIFVLLLS</sequence>
<dbReference type="EMBL" id="UINC01007755">
    <property type="protein sequence ID" value="SVA34930.1"/>
    <property type="molecule type" value="Genomic_DNA"/>
</dbReference>
<organism evidence="1">
    <name type="scientific">marine metagenome</name>
    <dbReference type="NCBI Taxonomy" id="408172"/>
    <lineage>
        <taxon>unclassified sequences</taxon>
        <taxon>metagenomes</taxon>
        <taxon>ecological metagenomes</taxon>
    </lineage>
</organism>
<accession>A0A381V3F8</accession>
<dbReference type="AlphaFoldDB" id="A0A381V3F8"/>